<accession>A0A6P2C1I0</accession>
<feature type="region of interest" description="Disordered" evidence="1">
    <location>
        <begin position="1"/>
        <end position="53"/>
    </location>
</feature>
<name>A0A6P2C1I0_9ACTN</name>
<feature type="region of interest" description="Disordered" evidence="1">
    <location>
        <begin position="169"/>
        <end position="189"/>
    </location>
</feature>
<keyword evidence="3" id="KW-1185">Reference proteome</keyword>
<dbReference type="Proteomes" id="UP000460272">
    <property type="component" value="Unassembled WGS sequence"/>
</dbReference>
<proteinExistence type="predicted"/>
<protein>
    <submittedName>
        <fullName evidence="2">Uncharacterized protein</fullName>
    </submittedName>
</protein>
<evidence type="ECO:0000313" key="2">
    <source>
        <dbReference type="EMBL" id="TVZ05058.1"/>
    </source>
</evidence>
<comment type="caution">
    <text evidence="2">The sequence shown here is derived from an EMBL/GenBank/DDBJ whole genome shotgun (WGS) entry which is preliminary data.</text>
</comment>
<evidence type="ECO:0000256" key="1">
    <source>
        <dbReference type="SAM" id="MobiDB-lite"/>
    </source>
</evidence>
<gene>
    <name evidence="2" type="ORF">EAS64_10580</name>
</gene>
<reference evidence="2 3" key="1">
    <citation type="submission" date="2018-11" db="EMBL/GenBank/DDBJ databases">
        <title>Trebonia kvetii gen.nov., sp.nov., a novel acidophilic actinobacterium, and proposal of the new actinobacterial family Treboniaceae fam. nov.</title>
        <authorList>
            <person name="Rapoport D."/>
            <person name="Sagova-Mareckova M."/>
            <person name="Sedlacek I."/>
            <person name="Provaznik J."/>
            <person name="Kralova S."/>
            <person name="Pavlinic D."/>
            <person name="Benes V."/>
            <person name="Kopecky J."/>
        </authorList>
    </citation>
    <scope>NUCLEOTIDE SEQUENCE [LARGE SCALE GENOMIC DNA]</scope>
    <source>
        <strain evidence="2 3">15Tr583</strain>
    </source>
</reference>
<dbReference type="EMBL" id="RPFW01000002">
    <property type="protein sequence ID" value="TVZ05058.1"/>
    <property type="molecule type" value="Genomic_DNA"/>
</dbReference>
<dbReference type="AlphaFoldDB" id="A0A6P2C1I0"/>
<feature type="compositionally biased region" description="Basic and acidic residues" evidence="1">
    <location>
        <begin position="9"/>
        <end position="24"/>
    </location>
</feature>
<organism evidence="2 3">
    <name type="scientific">Trebonia kvetii</name>
    <dbReference type="NCBI Taxonomy" id="2480626"/>
    <lineage>
        <taxon>Bacteria</taxon>
        <taxon>Bacillati</taxon>
        <taxon>Actinomycetota</taxon>
        <taxon>Actinomycetes</taxon>
        <taxon>Streptosporangiales</taxon>
        <taxon>Treboniaceae</taxon>
        <taxon>Trebonia</taxon>
    </lineage>
</organism>
<dbReference type="RefSeq" id="WP_145852764.1">
    <property type="nucleotide sequence ID" value="NZ_RPFW01000002.1"/>
</dbReference>
<evidence type="ECO:0000313" key="3">
    <source>
        <dbReference type="Proteomes" id="UP000460272"/>
    </source>
</evidence>
<sequence length="189" mass="19558">MGRLAGRVGVEEPRDASPGDDDARVPVPGRQDAQPPGLEVERGRVVPPAEGVEDDGDLVLGALQAVRGVDPTCPAMAGAVSARAWRTCWAWSRWVTPIAMPAGVSTLPPGWRSQEVTAPREISRAARAAAAAAASLSVRAVCRAGSSCSAHPVRAAVSRVSSRAPRIPAAVNSRRRAPGSVPAWKPAKG</sequence>